<accession>A0A0A9FMD9</accession>
<proteinExistence type="predicted"/>
<reference evidence="1" key="1">
    <citation type="submission" date="2014-09" db="EMBL/GenBank/DDBJ databases">
        <authorList>
            <person name="Magalhaes I.L.F."/>
            <person name="Oliveira U."/>
            <person name="Santos F.R."/>
            <person name="Vidigal T.H.D.A."/>
            <person name="Brescovit A.D."/>
            <person name="Santos A.J."/>
        </authorList>
    </citation>
    <scope>NUCLEOTIDE SEQUENCE</scope>
    <source>
        <tissue evidence="1">Shoot tissue taken approximately 20 cm above the soil surface</tissue>
    </source>
</reference>
<protein>
    <submittedName>
        <fullName evidence="1">Uncharacterized protein</fullName>
    </submittedName>
</protein>
<name>A0A0A9FMD9_ARUDO</name>
<sequence length="92" mass="10752">MVLTVSATDKKMEVVKDGMHRSRRNYKIITEERIEILLDANLWNMMQLLFHSLDVPLNFEVFVQTEQPKLLKAATGFNAFRDCCQLGQRCYV</sequence>
<reference evidence="1" key="2">
    <citation type="journal article" date="2015" name="Data Brief">
        <title>Shoot transcriptome of the giant reed, Arundo donax.</title>
        <authorList>
            <person name="Barrero R.A."/>
            <person name="Guerrero F.D."/>
            <person name="Moolhuijzen P."/>
            <person name="Goolsby J.A."/>
            <person name="Tidwell J."/>
            <person name="Bellgard S.E."/>
            <person name="Bellgard M.I."/>
        </authorList>
    </citation>
    <scope>NUCLEOTIDE SEQUENCE</scope>
    <source>
        <tissue evidence="1">Shoot tissue taken approximately 20 cm above the soil surface</tissue>
    </source>
</reference>
<dbReference type="AlphaFoldDB" id="A0A0A9FMD9"/>
<dbReference type="EMBL" id="GBRH01186600">
    <property type="protein sequence ID" value="JAE11296.1"/>
    <property type="molecule type" value="Transcribed_RNA"/>
</dbReference>
<evidence type="ECO:0000313" key="1">
    <source>
        <dbReference type="EMBL" id="JAE11296.1"/>
    </source>
</evidence>
<organism evidence="1">
    <name type="scientific">Arundo donax</name>
    <name type="common">Giant reed</name>
    <name type="synonym">Donax arundinaceus</name>
    <dbReference type="NCBI Taxonomy" id="35708"/>
    <lineage>
        <taxon>Eukaryota</taxon>
        <taxon>Viridiplantae</taxon>
        <taxon>Streptophyta</taxon>
        <taxon>Embryophyta</taxon>
        <taxon>Tracheophyta</taxon>
        <taxon>Spermatophyta</taxon>
        <taxon>Magnoliopsida</taxon>
        <taxon>Liliopsida</taxon>
        <taxon>Poales</taxon>
        <taxon>Poaceae</taxon>
        <taxon>PACMAD clade</taxon>
        <taxon>Arundinoideae</taxon>
        <taxon>Arundineae</taxon>
        <taxon>Arundo</taxon>
    </lineage>
</organism>